<protein>
    <submittedName>
        <fullName evidence="2">Uncharacterized protein</fullName>
    </submittedName>
</protein>
<accession>A0A2G8BIK7</accession>
<feature type="region of interest" description="Disordered" evidence="1">
    <location>
        <begin position="371"/>
        <end position="493"/>
    </location>
</feature>
<evidence type="ECO:0000256" key="1">
    <source>
        <dbReference type="SAM" id="MobiDB-lite"/>
    </source>
</evidence>
<name>A0A2G8BIK7_9MYCO</name>
<feature type="compositionally biased region" description="Acidic residues" evidence="1">
    <location>
        <begin position="402"/>
        <end position="415"/>
    </location>
</feature>
<dbReference type="OrthoDB" id="4727254at2"/>
<proteinExistence type="predicted"/>
<dbReference type="AlphaFoldDB" id="A0A2G8BIK7"/>
<dbReference type="STRING" id="110505.ACT16_04185"/>
<feature type="compositionally biased region" description="Pro residues" evidence="1">
    <location>
        <begin position="449"/>
        <end position="477"/>
    </location>
</feature>
<evidence type="ECO:0000313" key="2">
    <source>
        <dbReference type="EMBL" id="BCO37503.1"/>
    </source>
</evidence>
<evidence type="ECO:0000313" key="3">
    <source>
        <dbReference type="Proteomes" id="UP000595446"/>
    </source>
</evidence>
<dbReference type="Proteomes" id="UP000595446">
    <property type="component" value="Chromosome"/>
</dbReference>
<dbReference type="RefSeq" id="WP_048890206.1">
    <property type="nucleotide sequence ID" value="NZ_AP024237.1"/>
</dbReference>
<reference evidence="2 3" key="1">
    <citation type="submission" date="2020-12" db="EMBL/GenBank/DDBJ databases">
        <title>Complete genome sequence of Mycobacterium heckeshornense JCM 15655T, closely related to a pathogenic non-tuberculous mycobacterial species Mycobacterium xenopi.</title>
        <authorList>
            <person name="Yoshida M."/>
            <person name="Fukano H."/>
            <person name="Asakura T."/>
            <person name="Suzuki M."/>
            <person name="Hoshino Y."/>
        </authorList>
    </citation>
    <scope>NUCLEOTIDE SEQUENCE [LARGE SCALE GENOMIC DNA]</scope>
    <source>
        <strain evidence="2 3">JCM 15655</strain>
    </source>
</reference>
<gene>
    <name evidence="2" type="ORF">MHEC_39360</name>
</gene>
<feature type="region of interest" description="Disordered" evidence="1">
    <location>
        <begin position="254"/>
        <end position="309"/>
    </location>
</feature>
<organism evidence="2 3">
    <name type="scientific">Mycobacterium heckeshornense</name>
    <dbReference type="NCBI Taxonomy" id="110505"/>
    <lineage>
        <taxon>Bacteria</taxon>
        <taxon>Bacillati</taxon>
        <taxon>Actinomycetota</taxon>
        <taxon>Actinomycetes</taxon>
        <taxon>Mycobacteriales</taxon>
        <taxon>Mycobacteriaceae</taxon>
        <taxon>Mycobacterium</taxon>
    </lineage>
</organism>
<sequence>MGRFDVTARLAEGRPAVQHTQNYVWACHVLGYQHPDLTAHSCQVQDWYDSEHGLDLTALGDDCTKLWAAVHAIEEALAIQRGQLAELAAVWAGDGAGSAINFLEQHCNSGMVLAGVVHAAARRCAALRDDLWQLVDAKAAAATAIDDRRLTERPAWLSAAALVTTGSPGRAAAAELIEQQVKPYVDTDIRIDWLTAMRSTTASVEAAYQAVIDALTPAPAARFESPGQFALGAQPLGEPPAPIAPVGFAPAAAGPSGGSDVLAPEATECPPPDASPCMPSYPTASTNPVPPASPSRAPDGLAPLPPLPGLDAPPWDAASLPLGDVGDLGGLGGGGVGGGAGLGGLVGLAGRIIDAIGGLVGSVTDGLGDASAPDAPLDAGNALGESDDRADQQTGDPAGLDGSDDQETDQADDGVADNAENGETTPDMGKDASPDDAAAPVAEEVTPAPSDPPPAGEVPPARPAPQPTPPPAPPPEGSTPCEIAADELPQAGQ</sequence>
<dbReference type="EMBL" id="AP024237">
    <property type="protein sequence ID" value="BCO37503.1"/>
    <property type="molecule type" value="Genomic_DNA"/>
</dbReference>
<feature type="compositionally biased region" description="Low complexity" evidence="1">
    <location>
        <begin position="435"/>
        <end position="448"/>
    </location>
</feature>
<keyword evidence="3" id="KW-1185">Reference proteome</keyword>